<dbReference type="Proteomes" id="UP001307889">
    <property type="component" value="Chromosome 1"/>
</dbReference>
<reference evidence="2 3" key="1">
    <citation type="submission" date="2023-09" db="EMBL/GenBank/DDBJ databases">
        <title>Nesidiocoris tenuis whole genome shotgun sequence.</title>
        <authorList>
            <person name="Shibata T."/>
            <person name="Shimoda M."/>
            <person name="Kobayashi T."/>
            <person name="Uehara T."/>
        </authorList>
    </citation>
    <scope>NUCLEOTIDE SEQUENCE [LARGE SCALE GENOMIC DNA]</scope>
    <source>
        <strain evidence="2 3">Japan</strain>
    </source>
</reference>
<protein>
    <recommendedName>
        <fullName evidence="4">DUF4806 domain-containing protein</fullName>
    </recommendedName>
</protein>
<evidence type="ECO:0008006" key="4">
    <source>
        <dbReference type="Google" id="ProtNLM"/>
    </source>
</evidence>
<feature type="region of interest" description="Disordered" evidence="1">
    <location>
        <begin position="205"/>
        <end position="241"/>
    </location>
</feature>
<evidence type="ECO:0000256" key="1">
    <source>
        <dbReference type="SAM" id="MobiDB-lite"/>
    </source>
</evidence>
<proteinExistence type="predicted"/>
<dbReference type="EMBL" id="AP028909">
    <property type="protein sequence ID" value="BES88417.1"/>
    <property type="molecule type" value="Genomic_DNA"/>
</dbReference>
<keyword evidence="3" id="KW-1185">Reference proteome</keyword>
<evidence type="ECO:0000313" key="2">
    <source>
        <dbReference type="EMBL" id="BES88417.1"/>
    </source>
</evidence>
<evidence type="ECO:0000313" key="3">
    <source>
        <dbReference type="Proteomes" id="UP001307889"/>
    </source>
</evidence>
<name>A0ABN7ADU5_9HEMI</name>
<accession>A0ABN7ADU5</accession>
<gene>
    <name evidence="2" type="ORF">NTJ_01223</name>
</gene>
<feature type="compositionally biased region" description="Low complexity" evidence="1">
    <location>
        <begin position="205"/>
        <end position="214"/>
    </location>
</feature>
<organism evidence="2 3">
    <name type="scientific">Nesidiocoris tenuis</name>
    <dbReference type="NCBI Taxonomy" id="355587"/>
    <lineage>
        <taxon>Eukaryota</taxon>
        <taxon>Metazoa</taxon>
        <taxon>Ecdysozoa</taxon>
        <taxon>Arthropoda</taxon>
        <taxon>Hexapoda</taxon>
        <taxon>Insecta</taxon>
        <taxon>Pterygota</taxon>
        <taxon>Neoptera</taxon>
        <taxon>Paraneoptera</taxon>
        <taxon>Hemiptera</taxon>
        <taxon>Heteroptera</taxon>
        <taxon>Panheteroptera</taxon>
        <taxon>Cimicomorpha</taxon>
        <taxon>Miridae</taxon>
        <taxon>Dicyphina</taxon>
        <taxon>Nesidiocoris</taxon>
    </lineage>
</organism>
<sequence>MAQPSNQELKNIMLGVQNTLSEQQSSIGSLQKKLDDILPALNSLQENTQRLSLGVESNSRNIDYLFKRERYNNLVFFNVPESEDDVDMLSFIISTIKKYGDLELSPSDISYGYWIGKKGKEKPLLVTFTSRFTKERVLKVAPTFRARGVSVSLDRSKAERSARAGMRDVLAKLRKHDTSAHIRGPSIFYLNKRLDFESALQLSQQLPASPLPSEQKQDSMGRNKRGLSLSPGSANENASKK</sequence>
<feature type="compositionally biased region" description="Polar residues" evidence="1">
    <location>
        <begin position="230"/>
        <end position="241"/>
    </location>
</feature>